<keyword evidence="4" id="KW-1185">Reference proteome</keyword>
<evidence type="ECO:0000313" key="4">
    <source>
        <dbReference type="Proteomes" id="UP000465360"/>
    </source>
</evidence>
<dbReference type="RefSeq" id="WP_163713450.1">
    <property type="nucleotide sequence ID" value="NZ_BLKZ01000001.1"/>
</dbReference>
<dbReference type="EMBL" id="BLKZ01000001">
    <property type="protein sequence ID" value="GFG90969.1"/>
    <property type="molecule type" value="Genomic_DNA"/>
</dbReference>
<evidence type="ECO:0000313" key="3">
    <source>
        <dbReference type="EMBL" id="GFG90969.1"/>
    </source>
</evidence>
<dbReference type="Proteomes" id="UP000465360">
    <property type="component" value="Unassembled WGS sequence"/>
</dbReference>
<sequence length="295" mass="31578">MTSWASRALPVLLRLTGRTRAYASADNARAHLAGRELRPQPYGPPARLRPDVAVEVQRRFGWPIYTVTPASGLPTGAVVYLHGGGWVNEISTQHWQLVTEIAADARAKVIVPIYPLVPFATAAEVMPTLVQLVAEAVASGCDRVCLAGDSAGGQMALSVALLLRDEHDVVIPQTVLISPVLDLSLSNPDIAAVDDPWLGRDGLLVFADCWRGNLPLGDPRVDPLAADLSRLGALTVFSGTRDILNPDARLLVEKAGAAGVAVDYHEEPGLLHVYPLSPTPEGRAARRIIVERLRG</sequence>
<evidence type="ECO:0000259" key="2">
    <source>
        <dbReference type="Pfam" id="PF07859"/>
    </source>
</evidence>
<proteinExistence type="predicted"/>
<name>A0A7I9YQL6_MYCBU</name>
<dbReference type="InterPro" id="IPR013094">
    <property type="entry name" value="AB_hydrolase_3"/>
</dbReference>
<evidence type="ECO:0000256" key="1">
    <source>
        <dbReference type="ARBA" id="ARBA00022801"/>
    </source>
</evidence>
<organism evidence="3 4">
    <name type="scientific">Mycobacterium bourgelatii</name>
    <dbReference type="NCBI Taxonomy" id="1273442"/>
    <lineage>
        <taxon>Bacteria</taxon>
        <taxon>Bacillati</taxon>
        <taxon>Actinomycetota</taxon>
        <taxon>Actinomycetes</taxon>
        <taxon>Mycobacteriales</taxon>
        <taxon>Mycobacteriaceae</taxon>
        <taxon>Mycobacterium</taxon>
    </lineage>
</organism>
<reference evidence="3 4" key="1">
    <citation type="journal article" date="2019" name="Emerg. Microbes Infect.">
        <title>Comprehensive subspecies identification of 175 nontuberculous mycobacteria species based on 7547 genomic profiles.</title>
        <authorList>
            <person name="Matsumoto Y."/>
            <person name="Kinjo T."/>
            <person name="Motooka D."/>
            <person name="Nabeya D."/>
            <person name="Jung N."/>
            <person name="Uechi K."/>
            <person name="Horii T."/>
            <person name="Iida T."/>
            <person name="Fujita J."/>
            <person name="Nakamura S."/>
        </authorList>
    </citation>
    <scope>NUCLEOTIDE SEQUENCE [LARGE SCALE GENOMIC DNA]</scope>
    <source>
        <strain evidence="3 4">JCM 30725</strain>
    </source>
</reference>
<protein>
    <submittedName>
        <fullName evidence="3">Esterase</fullName>
    </submittedName>
</protein>
<dbReference type="PANTHER" id="PTHR48081:SF8">
    <property type="entry name" value="ALPHA_BETA HYDROLASE FOLD-3 DOMAIN-CONTAINING PROTEIN-RELATED"/>
    <property type="match status" value="1"/>
</dbReference>
<dbReference type="InterPro" id="IPR050300">
    <property type="entry name" value="GDXG_lipolytic_enzyme"/>
</dbReference>
<dbReference type="Pfam" id="PF07859">
    <property type="entry name" value="Abhydrolase_3"/>
    <property type="match status" value="1"/>
</dbReference>
<accession>A0A7I9YQL6</accession>
<dbReference type="PANTHER" id="PTHR48081">
    <property type="entry name" value="AB HYDROLASE SUPERFAMILY PROTEIN C4A8.06C"/>
    <property type="match status" value="1"/>
</dbReference>
<keyword evidence="1" id="KW-0378">Hydrolase</keyword>
<dbReference type="AlphaFoldDB" id="A0A7I9YQL6"/>
<dbReference type="GO" id="GO:0016787">
    <property type="term" value="F:hydrolase activity"/>
    <property type="evidence" value="ECO:0007669"/>
    <property type="project" value="UniProtKB-KW"/>
</dbReference>
<dbReference type="SUPFAM" id="SSF53474">
    <property type="entry name" value="alpha/beta-Hydrolases"/>
    <property type="match status" value="1"/>
</dbReference>
<dbReference type="InterPro" id="IPR029058">
    <property type="entry name" value="AB_hydrolase_fold"/>
</dbReference>
<gene>
    <name evidence="3" type="ORF">MBOU_30110</name>
</gene>
<feature type="domain" description="Alpha/beta hydrolase fold-3" evidence="2">
    <location>
        <begin position="78"/>
        <end position="274"/>
    </location>
</feature>
<comment type="caution">
    <text evidence="3">The sequence shown here is derived from an EMBL/GenBank/DDBJ whole genome shotgun (WGS) entry which is preliminary data.</text>
</comment>
<dbReference type="Gene3D" id="3.40.50.1820">
    <property type="entry name" value="alpha/beta hydrolase"/>
    <property type="match status" value="1"/>
</dbReference>